<evidence type="ECO:0000256" key="2">
    <source>
        <dbReference type="SAM" id="Coils"/>
    </source>
</evidence>
<comment type="similarity">
    <text evidence="1">Belongs to the PspA/Vipp/IM30 family.</text>
</comment>
<dbReference type="InterPro" id="IPR007157">
    <property type="entry name" value="PspA_VIPP1"/>
</dbReference>
<name>A0A3B1A5N7_9ZZZZ</name>
<sequence length="231" mass="24921">MSIWMKVVTAIRGGVNEAGEAIADNQALRILDQEIRDADSELKRSKDALAEIMAKQKLAQKKADGLAAKVKEYEGYVLQALEKNDEPLATEVAGKIAEFEQQMGSEQELATGFANSVAQLRKAVSHSEGNLKRLKQQVDIVKATESVQKAQMAVSQRHGGANTKMRTALDSLDRIKQQQEERTARMEAASELANDTGGAEASLDQKLKSAGITANSTSGADILARLKAKQG</sequence>
<feature type="region of interest" description="Disordered" evidence="3">
    <location>
        <begin position="178"/>
        <end position="201"/>
    </location>
</feature>
<accession>A0A3B1A5N7</accession>
<evidence type="ECO:0000256" key="3">
    <source>
        <dbReference type="SAM" id="MobiDB-lite"/>
    </source>
</evidence>
<feature type="coiled-coil region" evidence="2">
    <location>
        <begin position="28"/>
        <end position="55"/>
    </location>
</feature>
<organism evidence="4">
    <name type="scientific">hydrothermal vent metagenome</name>
    <dbReference type="NCBI Taxonomy" id="652676"/>
    <lineage>
        <taxon>unclassified sequences</taxon>
        <taxon>metagenomes</taxon>
        <taxon>ecological metagenomes</taxon>
    </lineage>
</organism>
<reference evidence="4" key="1">
    <citation type="submission" date="2018-06" db="EMBL/GenBank/DDBJ databases">
        <authorList>
            <person name="Zhirakovskaya E."/>
        </authorList>
    </citation>
    <scope>NUCLEOTIDE SEQUENCE</scope>
</reference>
<dbReference type="EMBL" id="UOFQ01000091">
    <property type="protein sequence ID" value="VAW88216.1"/>
    <property type="molecule type" value="Genomic_DNA"/>
</dbReference>
<dbReference type="AlphaFoldDB" id="A0A3B1A5N7"/>
<protein>
    <submittedName>
        <fullName evidence="4">PspA/IM30 family protein</fullName>
    </submittedName>
</protein>
<dbReference type="PANTHER" id="PTHR31088">
    <property type="entry name" value="MEMBRANE-ASSOCIATED PROTEIN VIPP1, CHLOROPLASTIC"/>
    <property type="match status" value="1"/>
</dbReference>
<gene>
    <name evidence="4" type="ORF">MNBD_GAMMA17-120</name>
</gene>
<proteinExistence type="inferred from homology"/>
<dbReference type="Pfam" id="PF04012">
    <property type="entry name" value="PspA_IM30"/>
    <property type="match status" value="1"/>
</dbReference>
<keyword evidence="2" id="KW-0175">Coiled coil</keyword>
<evidence type="ECO:0000313" key="4">
    <source>
        <dbReference type="EMBL" id="VAW88216.1"/>
    </source>
</evidence>
<evidence type="ECO:0000256" key="1">
    <source>
        <dbReference type="ARBA" id="ARBA00043985"/>
    </source>
</evidence>
<dbReference type="PANTHER" id="PTHR31088:SF9">
    <property type="entry name" value="PHAGE SHOCK PROTEIN A"/>
    <property type="match status" value="1"/>
</dbReference>